<sequence length="130" mass="14844">MRGVVFDTSIWIEYLRGNPDVFLTCQELLEDNRVFGLELIFAELLQGAKGKREVETIIQLANLIPSLDEPYLIIESGLLSQKENLVNQGVGLIETVIFHAVAKNELKLWTLDKKLREVIGYDRLFKPELS</sequence>
<dbReference type="Gene3D" id="3.40.50.1010">
    <property type="entry name" value="5'-nuclease"/>
    <property type="match status" value="1"/>
</dbReference>
<evidence type="ECO:0008006" key="3">
    <source>
        <dbReference type="Google" id="ProtNLM"/>
    </source>
</evidence>
<gene>
    <name evidence="1" type="ORF">CLV48_104125</name>
</gene>
<evidence type="ECO:0000313" key="2">
    <source>
        <dbReference type="Proteomes" id="UP000240708"/>
    </source>
</evidence>
<dbReference type="RefSeq" id="WP_106566997.1">
    <property type="nucleotide sequence ID" value="NZ_JAUVYL010000122.1"/>
</dbReference>
<accession>A0A2P8E660</accession>
<reference evidence="1 2" key="1">
    <citation type="submission" date="2018-03" db="EMBL/GenBank/DDBJ databases">
        <title>Genomic Encyclopedia of Archaeal and Bacterial Type Strains, Phase II (KMG-II): from individual species to whole genera.</title>
        <authorList>
            <person name="Goeker M."/>
        </authorList>
    </citation>
    <scope>NUCLEOTIDE SEQUENCE [LARGE SCALE GENOMIC DNA]</scope>
    <source>
        <strain evidence="1 2">DSM 28057</strain>
    </source>
</reference>
<comment type="caution">
    <text evidence="1">The sequence shown here is derived from an EMBL/GenBank/DDBJ whole genome shotgun (WGS) entry which is preliminary data.</text>
</comment>
<proteinExistence type="predicted"/>
<protein>
    <recommendedName>
        <fullName evidence="3">PIN domain-containing protein</fullName>
    </recommendedName>
</protein>
<dbReference type="AlphaFoldDB" id="A0A2P8E660"/>
<dbReference type="Proteomes" id="UP000240708">
    <property type="component" value="Unassembled WGS sequence"/>
</dbReference>
<dbReference type="OrthoDB" id="9811788at2"/>
<dbReference type="InterPro" id="IPR029060">
    <property type="entry name" value="PIN-like_dom_sf"/>
</dbReference>
<keyword evidence="2" id="KW-1185">Reference proteome</keyword>
<dbReference type="SUPFAM" id="SSF88723">
    <property type="entry name" value="PIN domain-like"/>
    <property type="match status" value="1"/>
</dbReference>
<evidence type="ECO:0000313" key="1">
    <source>
        <dbReference type="EMBL" id="PSL04951.1"/>
    </source>
</evidence>
<organism evidence="1 2">
    <name type="scientific">Cecembia rubra</name>
    <dbReference type="NCBI Taxonomy" id="1485585"/>
    <lineage>
        <taxon>Bacteria</taxon>
        <taxon>Pseudomonadati</taxon>
        <taxon>Bacteroidota</taxon>
        <taxon>Cytophagia</taxon>
        <taxon>Cytophagales</taxon>
        <taxon>Cyclobacteriaceae</taxon>
        <taxon>Cecembia</taxon>
    </lineage>
</organism>
<name>A0A2P8E660_9BACT</name>
<dbReference type="EMBL" id="PYGF01000004">
    <property type="protein sequence ID" value="PSL04951.1"/>
    <property type="molecule type" value="Genomic_DNA"/>
</dbReference>